<dbReference type="GO" id="GO:0031047">
    <property type="term" value="P:regulatory ncRNA-mediated gene silencing"/>
    <property type="evidence" value="ECO:0007669"/>
    <property type="project" value="UniProtKB-KW"/>
</dbReference>
<evidence type="ECO:0000256" key="3">
    <source>
        <dbReference type="SAM" id="MobiDB-lite"/>
    </source>
</evidence>
<dbReference type="SMART" id="SM01163">
    <property type="entry name" value="DUF1785"/>
    <property type="match status" value="1"/>
</dbReference>
<feature type="compositionally biased region" description="Basic and acidic residues" evidence="3">
    <location>
        <begin position="134"/>
        <end position="143"/>
    </location>
</feature>
<sequence>MPPRRGQGRGYGNSGRGADYPQHQHFPPAHRGGNHGGIRQGPPRQYAAEEERADQPWRSGARGGRENYEARTVRSQDWRLDSGFGSARTVASQPAASFDYGGRRGEDQGGGGEIPLYGGPRPYDQGGGYIGHGRRSEDQRGDSHTTGTQDQISGYGGRRDHRGRGGSTLSWSRRSEDQERRNYPSPLGPANDDQRTSAYGSQRGARQGGPGHPLRSVHDGRVERSSGFDTRRIDNQRMGGLHISVRKEEDHGVGRGARLGVPRGSFGLESAHDIGQYSEGEAGGSSATAGIGYNIRGRRGGRPAVASPAQSPGPEAPSVIFSGERPQDFSHMQIVDEVLEHPSIPVANEVIGSSAVAVREMRSTPLSSSLKLVAPQRPLAGSTGQAIKVRANHFKVTFHPGENIFQYNVDITPKISSKTVARTLARQLVEVYSSRFNGKLPAYDGSKSMYTHGPLPFEHDQFVVTLSEDRGTSGREKQFNVAIRHVSTLNRKNLEDFLKGEQVPTPQEHLQALDVLLRENPALHFIAVSRFFFKSELGSAKLEGGLVALNGFYQSLRPTEDGLQLNIDLSTTAFHANIPVIDFLRQQFRNFDPRYRLSDVVRVKVKKALARLKVQVIHRQTPRRYRISGLSTSPTKDLKFPIEGGGEMRVVDYFKLTYNYVIEFPELPCLQVQANKPSYLPMEVCVICDGQKYGGKLNDRQTTSLRKLACVLPRVREAKIRSIMNKNDGPGRGEHVKNFGVQVVSEMTVVNARLLPPPTLRYGDQGKVKEIVPSLGSWNLLNSCVVEGGNVTYWALISFDQSVTDHIAAAFVSNLSRRCNELGVHMAEQAVIPPVLRRLEDLDSSRLEKNLRDVYNQASEAIHDRGPETRLQLLVCVMAEKHPAYGELKRLCETQIGIVTQCCLSKHVKQCKSQYLANLALKVNAKAGGRNVTLALELPRMCPVFNRPTIIFGADVTHPSPGDDTGPSIAAVVANIDWPSANRYIARVRAQSHREEIIEYLREMVKELWHEFCVKTSSRPDRIIMFRDGVSEGQFDQVLQQEVVALKEAFEEVGGPDYKPLITWAVVQKRHHTRLFPADDVHKDKNNNILPGTVVDSTITHPREFDFFLCSHAGIQGTSRPTHYHVLWDENEFKSDDLQGLVYNLCYTYARCTRSVSVVPPAYYAHLAAYRARLYLDSLGGSDTSASLRGMRSGTASSGGGSSSRAGAPVVRLLPRVQRNVEEVMYFC</sequence>
<dbReference type="InterPro" id="IPR045246">
    <property type="entry name" value="Piwi_ago-like"/>
</dbReference>
<dbReference type="PANTHER" id="PTHR22891">
    <property type="entry name" value="EUKARYOTIC TRANSLATION INITIATION FACTOR 2C"/>
    <property type="match status" value="1"/>
</dbReference>
<keyword evidence="2" id="KW-0943">RNA-mediated gene silencing</keyword>
<dbReference type="SMART" id="SM00950">
    <property type="entry name" value="Piwi"/>
    <property type="match status" value="1"/>
</dbReference>
<dbReference type="SUPFAM" id="SSF53098">
    <property type="entry name" value="Ribonuclease H-like"/>
    <property type="match status" value="1"/>
</dbReference>
<organism evidence="6 7">
    <name type="scientific">Ceratopteris richardii</name>
    <name type="common">Triangle waterfern</name>
    <dbReference type="NCBI Taxonomy" id="49495"/>
    <lineage>
        <taxon>Eukaryota</taxon>
        <taxon>Viridiplantae</taxon>
        <taxon>Streptophyta</taxon>
        <taxon>Embryophyta</taxon>
        <taxon>Tracheophyta</taxon>
        <taxon>Polypodiopsida</taxon>
        <taxon>Polypodiidae</taxon>
        <taxon>Polypodiales</taxon>
        <taxon>Pteridineae</taxon>
        <taxon>Pteridaceae</taxon>
        <taxon>Parkerioideae</taxon>
        <taxon>Ceratopteris</taxon>
    </lineage>
</organism>
<dbReference type="InterPro" id="IPR003165">
    <property type="entry name" value="Piwi"/>
</dbReference>
<dbReference type="InterPro" id="IPR014811">
    <property type="entry name" value="ArgoL1"/>
</dbReference>
<feature type="domain" description="Piwi" evidence="5">
    <location>
        <begin position="873"/>
        <end position="1177"/>
    </location>
</feature>
<dbReference type="EMBL" id="CM035439">
    <property type="protein sequence ID" value="KAH7284110.1"/>
    <property type="molecule type" value="Genomic_DNA"/>
</dbReference>
<dbReference type="Gene3D" id="3.40.50.2300">
    <property type="match status" value="1"/>
</dbReference>
<dbReference type="FunFam" id="2.170.260.10:FF:000008">
    <property type="entry name" value="Protein argonaute 7"/>
    <property type="match status" value="1"/>
</dbReference>
<comment type="similarity">
    <text evidence="1">Belongs to the argonaute family. Ago subfamily.</text>
</comment>
<dbReference type="SUPFAM" id="SSF101690">
    <property type="entry name" value="PAZ domain"/>
    <property type="match status" value="1"/>
</dbReference>
<feature type="domain" description="PAZ" evidence="4">
    <location>
        <begin position="579"/>
        <end position="689"/>
    </location>
</feature>
<feature type="region of interest" description="Disordered" evidence="3">
    <location>
        <begin position="1"/>
        <end position="264"/>
    </location>
</feature>
<feature type="region of interest" description="Disordered" evidence="3">
    <location>
        <begin position="291"/>
        <end position="322"/>
    </location>
</feature>
<dbReference type="SMART" id="SM00949">
    <property type="entry name" value="PAZ"/>
    <property type="match status" value="1"/>
</dbReference>
<dbReference type="Pfam" id="PF16486">
    <property type="entry name" value="ArgoN"/>
    <property type="match status" value="1"/>
</dbReference>
<dbReference type="InterPro" id="IPR036397">
    <property type="entry name" value="RNaseH_sf"/>
</dbReference>
<feature type="compositionally biased region" description="Basic and acidic residues" evidence="3">
    <location>
        <begin position="173"/>
        <end position="182"/>
    </location>
</feature>
<dbReference type="Pfam" id="PF02170">
    <property type="entry name" value="PAZ"/>
    <property type="match status" value="1"/>
</dbReference>
<dbReference type="FunFam" id="3.40.50.2300:FF:000110">
    <property type="entry name" value="Argonaute 10"/>
    <property type="match status" value="1"/>
</dbReference>
<name>A0A8T2QKL1_CERRI</name>
<dbReference type="PROSITE" id="PS50821">
    <property type="entry name" value="PAZ"/>
    <property type="match status" value="1"/>
</dbReference>
<dbReference type="InterPro" id="IPR032474">
    <property type="entry name" value="Argonaute_N"/>
</dbReference>
<keyword evidence="7" id="KW-1185">Reference proteome</keyword>
<protein>
    <submittedName>
        <fullName evidence="6">Uncharacterized protein</fullName>
    </submittedName>
</protein>
<dbReference type="Proteomes" id="UP000825935">
    <property type="component" value="Chromosome 34"/>
</dbReference>
<dbReference type="GO" id="GO:0003723">
    <property type="term" value="F:RNA binding"/>
    <property type="evidence" value="ECO:0007669"/>
    <property type="project" value="InterPro"/>
</dbReference>
<gene>
    <name evidence="6" type="ORF">KP509_34G039800</name>
</gene>
<dbReference type="PROSITE" id="PS50822">
    <property type="entry name" value="PIWI"/>
    <property type="match status" value="1"/>
</dbReference>
<dbReference type="Gene3D" id="3.30.420.10">
    <property type="entry name" value="Ribonuclease H-like superfamily/Ribonuclease H"/>
    <property type="match status" value="1"/>
</dbReference>
<evidence type="ECO:0000259" key="5">
    <source>
        <dbReference type="PROSITE" id="PS50822"/>
    </source>
</evidence>
<reference evidence="6" key="1">
    <citation type="submission" date="2021-08" db="EMBL/GenBank/DDBJ databases">
        <title>WGS assembly of Ceratopteris richardii.</title>
        <authorList>
            <person name="Marchant D.B."/>
            <person name="Chen G."/>
            <person name="Jenkins J."/>
            <person name="Shu S."/>
            <person name="Leebens-Mack J."/>
            <person name="Grimwood J."/>
            <person name="Schmutz J."/>
            <person name="Soltis P."/>
            <person name="Soltis D."/>
            <person name="Chen Z.-H."/>
        </authorList>
    </citation>
    <scope>NUCLEOTIDE SEQUENCE</scope>
    <source>
        <strain evidence="6">Whitten #5841</strain>
        <tissue evidence="6">Leaf</tissue>
    </source>
</reference>
<dbReference type="OrthoDB" id="1913222at2759"/>
<dbReference type="Gene3D" id="2.170.260.10">
    <property type="entry name" value="paz domain"/>
    <property type="match status" value="1"/>
</dbReference>
<dbReference type="Pfam" id="PF16488">
    <property type="entry name" value="ArgoL2"/>
    <property type="match status" value="1"/>
</dbReference>
<dbReference type="Pfam" id="PF02171">
    <property type="entry name" value="Piwi"/>
    <property type="match status" value="1"/>
</dbReference>
<feature type="compositionally biased region" description="Basic and acidic residues" evidence="3">
    <location>
        <begin position="216"/>
        <end position="235"/>
    </location>
</feature>
<comment type="caution">
    <text evidence="6">The sequence shown here is derived from an EMBL/GenBank/DDBJ whole genome shotgun (WGS) entry which is preliminary data.</text>
</comment>
<dbReference type="Pfam" id="PF08699">
    <property type="entry name" value="ArgoL1"/>
    <property type="match status" value="1"/>
</dbReference>
<dbReference type="InterPro" id="IPR012337">
    <property type="entry name" value="RNaseH-like_sf"/>
</dbReference>
<evidence type="ECO:0000259" key="4">
    <source>
        <dbReference type="PROSITE" id="PS50821"/>
    </source>
</evidence>
<proteinExistence type="inferred from homology"/>
<accession>A0A8T2QKL1</accession>
<dbReference type="CDD" id="cd02846">
    <property type="entry name" value="PAZ_argonaute_like"/>
    <property type="match status" value="1"/>
</dbReference>
<dbReference type="InterPro" id="IPR036085">
    <property type="entry name" value="PAZ_dom_sf"/>
</dbReference>
<dbReference type="InterPro" id="IPR032472">
    <property type="entry name" value="ArgoL2"/>
</dbReference>
<dbReference type="InterPro" id="IPR003100">
    <property type="entry name" value="PAZ_dom"/>
</dbReference>
<dbReference type="OMA" id="ADYMDES"/>
<feature type="compositionally biased region" description="Basic and acidic residues" evidence="3">
    <location>
        <begin position="63"/>
        <end position="80"/>
    </location>
</feature>
<evidence type="ECO:0000313" key="7">
    <source>
        <dbReference type="Proteomes" id="UP000825935"/>
    </source>
</evidence>
<dbReference type="CDD" id="cd04657">
    <property type="entry name" value="Piwi_ago-like"/>
    <property type="match status" value="1"/>
</dbReference>
<evidence type="ECO:0000313" key="6">
    <source>
        <dbReference type="EMBL" id="KAH7284110.1"/>
    </source>
</evidence>
<dbReference type="AlphaFoldDB" id="A0A8T2QKL1"/>
<evidence type="ECO:0000256" key="2">
    <source>
        <dbReference type="ARBA" id="ARBA00023158"/>
    </source>
</evidence>
<evidence type="ECO:0000256" key="1">
    <source>
        <dbReference type="ARBA" id="ARBA00008201"/>
    </source>
</evidence>